<evidence type="ECO:0000256" key="1">
    <source>
        <dbReference type="SAM" id="MobiDB-lite"/>
    </source>
</evidence>
<dbReference type="EMBL" id="JBGMDY010000001">
    <property type="protein sequence ID" value="KAL2348327.1"/>
    <property type="molecule type" value="Genomic_DNA"/>
</dbReference>
<dbReference type="Proteomes" id="UP001603857">
    <property type="component" value="Unassembled WGS sequence"/>
</dbReference>
<accession>A0ABD1NJL3</accession>
<comment type="caution">
    <text evidence="2">The sequence shown here is derived from an EMBL/GenBank/DDBJ whole genome shotgun (WGS) entry which is preliminary data.</text>
</comment>
<name>A0ABD1NJL3_9FABA</name>
<protein>
    <submittedName>
        <fullName evidence="2">Uncharacterized protein</fullName>
    </submittedName>
</protein>
<proteinExistence type="predicted"/>
<evidence type="ECO:0000313" key="2">
    <source>
        <dbReference type="EMBL" id="KAL2348327.1"/>
    </source>
</evidence>
<feature type="region of interest" description="Disordered" evidence="1">
    <location>
        <begin position="1"/>
        <end position="24"/>
    </location>
</feature>
<dbReference type="AlphaFoldDB" id="A0ABD1NJL3"/>
<reference evidence="2 3" key="1">
    <citation type="submission" date="2024-08" db="EMBL/GenBank/DDBJ databases">
        <title>Insights into the chromosomal genome structure of Flemingia macrophylla.</title>
        <authorList>
            <person name="Ding Y."/>
            <person name="Zhao Y."/>
            <person name="Bi W."/>
            <person name="Wu M."/>
            <person name="Zhao G."/>
            <person name="Gong Y."/>
            <person name="Li W."/>
            <person name="Zhang P."/>
        </authorList>
    </citation>
    <scope>NUCLEOTIDE SEQUENCE [LARGE SCALE GENOMIC DNA]</scope>
    <source>
        <strain evidence="2">DYQJB</strain>
        <tissue evidence="2">Leaf</tissue>
    </source>
</reference>
<evidence type="ECO:0000313" key="3">
    <source>
        <dbReference type="Proteomes" id="UP001603857"/>
    </source>
</evidence>
<sequence length="90" mass="10136">MSGLIHNVTYREDEEEKEEERSDPKARVYCLVIQAGDDMSEFDDILEHNSKLAEGIMKLPGDQVADAVHDVIMDFISEESPATGVAIRRE</sequence>
<gene>
    <name evidence="2" type="ORF">Fmac_002327</name>
</gene>
<keyword evidence="3" id="KW-1185">Reference proteome</keyword>
<organism evidence="2 3">
    <name type="scientific">Flemingia macrophylla</name>
    <dbReference type="NCBI Taxonomy" id="520843"/>
    <lineage>
        <taxon>Eukaryota</taxon>
        <taxon>Viridiplantae</taxon>
        <taxon>Streptophyta</taxon>
        <taxon>Embryophyta</taxon>
        <taxon>Tracheophyta</taxon>
        <taxon>Spermatophyta</taxon>
        <taxon>Magnoliopsida</taxon>
        <taxon>eudicotyledons</taxon>
        <taxon>Gunneridae</taxon>
        <taxon>Pentapetalae</taxon>
        <taxon>rosids</taxon>
        <taxon>fabids</taxon>
        <taxon>Fabales</taxon>
        <taxon>Fabaceae</taxon>
        <taxon>Papilionoideae</taxon>
        <taxon>50 kb inversion clade</taxon>
        <taxon>NPAAA clade</taxon>
        <taxon>indigoferoid/millettioid clade</taxon>
        <taxon>Phaseoleae</taxon>
        <taxon>Flemingia</taxon>
    </lineage>
</organism>